<name>A0A7J3SL50_9CREN</name>
<dbReference type="CDD" id="cd00293">
    <property type="entry name" value="USP-like"/>
    <property type="match status" value="1"/>
</dbReference>
<comment type="caution">
    <text evidence="3">The sequence shown here is derived from an EMBL/GenBank/DDBJ whole genome shotgun (WGS) entry which is preliminary data.</text>
</comment>
<organism evidence="3">
    <name type="scientific">Fervidicoccus fontis</name>
    <dbReference type="NCBI Taxonomy" id="683846"/>
    <lineage>
        <taxon>Archaea</taxon>
        <taxon>Thermoproteota</taxon>
        <taxon>Thermoprotei</taxon>
        <taxon>Fervidicoccales</taxon>
        <taxon>Fervidicoccaceae</taxon>
        <taxon>Fervidicoccus</taxon>
    </lineage>
</organism>
<dbReference type="PANTHER" id="PTHR46268:SF6">
    <property type="entry name" value="UNIVERSAL STRESS PROTEIN UP12"/>
    <property type="match status" value="1"/>
</dbReference>
<dbReference type="PANTHER" id="PTHR46268">
    <property type="entry name" value="STRESS RESPONSE PROTEIN NHAX"/>
    <property type="match status" value="1"/>
</dbReference>
<protein>
    <submittedName>
        <fullName evidence="3">Universal stress protein</fullName>
    </submittedName>
</protein>
<evidence type="ECO:0000256" key="1">
    <source>
        <dbReference type="ARBA" id="ARBA00008791"/>
    </source>
</evidence>
<evidence type="ECO:0000259" key="2">
    <source>
        <dbReference type="Pfam" id="PF00582"/>
    </source>
</evidence>
<proteinExistence type="inferred from homology"/>
<sequence length="159" mass="17867">MLIKNKRDERNLYAKILLAYDGSPSSKLALERACEIAKAFESELVVVTVIEPVEIFYGEPIPPEVVTKQKEIAMKTLEKAKSYIEALNVKNVKYVMKTGLPANEIIKVAEEEKVDLIVMGRKSKKGFLEKVLVGSVSQSVLNLVQNRDVLITPYVEKED</sequence>
<feature type="domain" description="UspA" evidence="2">
    <location>
        <begin position="13"/>
        <end position="145"/>
    </location>
</feature>
<gene>
    <name evidence="3" type="ORF">ENW83_02550</name>
</gene>
<dbReference type="Gene3D" id="3.40.50.620">
    <property type="entry name" value="HUPs"/>
    <property type="match status" value="1"/>
</dbReference>
<reference evidence="3" key="1">
    <citation type="journal article" date="2020" name="mSystems">
        <title>Genome- and Community-Level Interaction Insights into Carbon Utilization and Element Cycling Functions of Hydrothermarchaeota in Hydrothermal Sediment.</title>
        <authorList>
            <person name="Zhou Z."/>
            <person name="Liu Y."/>
            <person name="Xu W."/>
            <person name="Pan J."/>
            <person name="Luo Z.H."/>
            <person name="Li M."/>
        </authorList>
    </citation>
    <scope>NUCLEOTIDE SEQUENCE [LARGE SCALE GENOMIC DNA]</scope>
    <source>
        <strain evidence="3">SpSt-885</strain>
    </source>
</reference>
<dbReference type="PIRSF" id="PIRSF006276">
    <property type="entry name" value="UspA"/>
    <property type="match status" value="1"/>
</dbReference>
<evidence type="ECO:0000313" key="3">
    <source>
        <dbReference type="EMBL" id="HGZ60073.1"/>
    </source>
</evidence>
<accession>A0A7J3SL50</accession>
<dbReference type="AlphaFoldDB" id="A0A7J3SL50"/>
<dbReference type="EMBL" id="DTLS01000071">
    <property type="protein sequence ID" value="HGZ60073.1"/>
    <property type="molecule type" value="Genomic_DNA"/>
</dbReference>
<dbReference type="PRINTS" id="PR01438">
    <property type="entry name" value="UNVRSLSTRESS"/>
</dbReference>
<dbReference type="Pfam" id="PF00582">
    <property type="entry name" value="Usp"/>
    <property type="match status" value="1"/>
</dbReference>
<comment type="similarity">
    <text evidence="1">Belongs to the universal stress protein A family.</text>
</comment>
<dbReference type="InterPro" id="IPR014729">
    <property type="entry name" value="Rossmann-like_a/b/a_fold"/>
</dbReference>
<dbReference type="InterPro" id="IPR006015">
    <property type="entry name" value="Universal_stress_UspA"/>
</dbReference>
<dbReference type="InterPro" id="IPR006016">
    <property type="entry name" value="UspA"/>
</dbReference>
<dbReference type="SUPFAM" id="SSF52402">
    <property type="entry name" value="Adenine nucleotide alpha hydrolases-like"/>
    <property type="match status" value="1"/>
</dbReference>